<dbReference type="UniPathway" id="UPA00286"/>
<evidence type="ECO:0000313" key="8">
    <source>
        <dbReference type="EMBL" id="ADU42003.1"/>
    </source>
</evidence>
<comment type="pathway">
    <text evidence="2">Glycan biosynthesis; alginate biosynthesis.</text>
</comment>
<protein>
    <recommendedName>
        <fullName evidence="7">AlgX/AlgJ SGNH hydrolase-like domain-containing protein</fullName>
    </recommendedName>
</protein>
<dbReference type="eggNOG" id="ENOG5032XA0">
    <property type="taxonomic scope" value="Bacteria"/>
</dbReference>
<keyword evidence="4" id="KW-0732">Signal</keyword>
<sequence length="389" mass="42524">MAALTTSRGRWLRRLAAGAFLAMPALTVWNLAVPSHAVRIGPALVGVTQQRPLDVSLHGFLDGALQKVAALRIADAMPLRRTLIRLNNQIAYSLFGEIVAPGVLVGRDGQLVQRSYLEEYCSRTIGQADAMADAAIPLLRDIQAFYRGRGGGFLYIVTPSKVADMPDKFTHLMTCPSTPQARAELVPAYVARLRAAGIEVVDAASSTHARQHGDAVEPFPRGGIHWNELAMARASRQIVDAVNAQVGRELLPPFSFTARIVRPAEGRDRDLAELANLLVAPIDYPAPKLTYSHPPCAGREATRIDAALVGTSFIDPVSEVLTEQACLTRLGQYFYLKLGRSRGGVRQDHLSEADLREVRDVDLMLLEENESLIGRQQYLSLLHQIVTTP</sequence>
<dbReference type="STRING" id="652103.Rpdx1_0362"/>
<evidence type="ECO:0000256" key="6">
    <source>
        <dbReference type="ARBA" id="ARBA00022841"/>
    </source>
</evidence>
<evidence type="ECO:0000313" key="9">
    <source>
        <dbReference type="Proteomes" id="UP000001402"/>
    </source>
</evidence>
<dbReference type="AlphaFoldDB" id="E6VIX3"/>
<gene>
    <name evidence="8" type="ordered locus">Rpdx1_0362</name>
</gene>
<organism evidence="8 9">
    <name type="scientific">Rhodopseudomonas palustris (strain DX-1)</name>
    <dbReference type="NCBI Taxonomy" id="652103"/>
    <lineage>
        <taxon>Bacteria</taxon>
        <taxon>Pseudomonadati</taxon>
        <taxon>Pseudomonadota</taxon>
        <taxon>Alphaproteobacteria</taxon>
        <taxon>Hyphomicrobiales</taxon>
        <taxon>Nitrobacteraceae</taxon>
        <taxon>Rhodopseudomonas</taxon>
    </lineage>
</organism>
<dbReference type="HOGENOM" id="CLU_703744_0_0_5"/>
<evidence type="ECO:0000256" key="2">
    <source>
        <dbReference type="ARBA" id="ARBA00005182"/>
    </source>
</evidence>
<dbReference type="GO" id="GO:0016740">
    <property type="term" value="F:transferase activity"/>
    <property type="evidence" value="ECO:0007669"/>
    <property type="project" value="UniProtKB-KW"/>
</dbReference>
<proteinExistence type="predicted"/>
<dbReference type="EMBL" id="CP002418">
    <property type="protein sequence ID" value="ADU42003.1"/>
    <property type="molecule type" value="Genomic_DNA"/>
</dbReference>
<dbReference type="Proteomes" id="UP000001402">
    <property type="component" value="Chromosome"/>
</dbReference>
<dbReference type="GO" id="GO:0042597">
    <property type="term" value="C:periplasmic space"/>
    <property type="evidence" value="ECO:0007669"/>
    <property type="project" value="UniProtKB-SubCell"/>
</dbReference>
<feature type="domain" description="AlgX/AlgJ SGNH hydrolase-like" evidence="7">
    <location>
        <begin position="128"/>
        <end position="281"/>
    </location>
</feature>
<evidence type="ECO:0000256" key="4">
    <source>
        <dbReference type="ARBA" id="ARBA00022729"/>
    </source>
</evidence>
<dbReference type="OrthoDB" id="175771at2"/>
<accession>E6VIX3</accession>
<name>E6VIX3_RHOPX</name>
<evidence type="ECO:0000259" key="7">
    <source>
        <dbReference type="Pfam" id="PF16822"/>
    </source>
</evidence>
<keyword evidence="3" id="KW-0808">Transferase</keyword>
<keyword evidence="6" id="KW-0016">Alginate biosynthesis</keyword>
<keyword evidence="5" id="KW-0574">Periplasm</keyword>
<evidence type="ECO:0000256" key="5">
    <source>
        <dbReference type="ARBA" id="ARBA00022764"/>
    </source>
</evidence>
<dbReference type="BioCyc" id="RPAL652103:RPDX1_RS01810-MONOMER"/>
<comment type="subcellular location">
    <subcellularLocation>
        <location evidence="1">Periplasm</location>
    </subcellularLocation>
</comment>
<dbReference type="GO" id="GO:0042121">
    <property type="term" value="P:alginic acid biosynthetic process"/>
    <property type="evidence" value="ECO:0007669"/>
    <property type="project" value="UniProtKB-UniPathway"/>
</dbReference>
<evidence type="ECO:0000256" key="3">
    <source>
        <dbReference type="ARBA" id="ARBA00022679"/>
    </source>
</evidence>
<dbReference type="InterPro" id="IPR031811">
    <property type="entry name" value="ALGX/ALGJ_SGNH-like"/>
</dbReference>
<evidence type="ECO:0000256" key="1">
    <source>
        <dbReference type="ARBA" id="ARBA00004418"/>
    </source>
</evidence>
<dbReference type="Pfam" id="PF16822">
    <property type="entry name" value="ALGX"/>
    <property type="match status" value="1"/>
</dbReference>
<dbReference type="KEGG" id="rpx:Rpdx1_0362"/>
<reference evidence="8" key="1">
    <citation type="submission" date="2010-12" db="EMBL/GenBank/DDBJ databases">
        <title>Complete sequence of Rhodopseudomonas palustris DX-1.</title>
        <authorList>
            <consortium name="US DOE Joint Genome Institute"/>
            <person name="Lucas S."/>
            <person name="Copeland A."/>
            <person name="Lapidus A."/>
            <person name="Cheng J.-F."/>
            <person name="Goodwin L."/>
            <person name="Pitluck S."/>
            <person name="Misra M."/>
            <person name="Chertkov O."/>
            <person name="Detter J.C."/>
            <person name="Han C."/>
            <person name="Tapia R."/>
            <person name="Land M."/>
            <person name="Hauser L."/>
            <person name="Kyrpides N."/>
            <person name="Ivanova N."/>
            <person name="Ovchinnikova G."/>
            <person name="Logan B."/>
            <person name="Oda Y."/>
            <person name="Harwood C."/>
            <person name="Woyke T."/>
        </authorList>
    </citation>
    <scope>NUCLEOTIDE SEQUENCE [LARGE SCALE GENOMIC DNA]</scope>
    <source>
        <strain evidence="8">DX-1</strain>
    </source>
</reference>